<gene>
    <name evidence="3" type="ORF">FHR37_000580</name>
    <name evidence="4" type="ORF">SAMN05421678_11547</name>
</gene>
<keyword evidence="2" id="KW-1133">Transmembrane helix</keyword>
<dbReference type="Proteomes" id="UP000199052">
    <property type="component" value="Unassembled WGS sequence"/>
</dbReference>
<accession>A0A1I2YWK4</accession>
<keyword evidence="6" id="KW-1185">Reference proteome</keyword>
<dbReference type="RefSeq" id="WP_092886808.1">
    <property type="nucleotide sequence ID" value="NZ_FOOI01000015.1"/>
</dbReference>
<sequence>MAALSRAAGLVAAAVLGLVAGTCGVAASRASLTVLGVRLPYGIVLALVVAALLFAQCRYLLGKGGGVAAALGWVAPVVAALWPRPEGDVVLAGDWYGLGLVLAGLFLVGWQLLRRGDRGDRTGPGGPRGPRGPRGSGASGSTTRGGDRDR</sequence>
<evidence type="ECO:0000313" key="3">
    <source>
        <dbReference type="EMBL" id="NYH81729.1"/>
    </source>
</evidence>
<dbReference type="AlphaFoldDB" id="A0A1I2YWK4"/>
<dbReference type="EMBL" id="JACBZA010000001">
    <property type="protein sequence ID" value="NYH81729.1"/>
    <property type="molecule type" value="Genomic_DNA"/>
</dbReference>
<dbReference type="STRING" id="504797.SAMN05421678_11547"/>
<keyword evidence="2" id="KW-0472">Membrane</keyword>
<proteinExistence type="predicted"/>
<dbReference type="EMBL" id="FOOI01000015">
    <property type="protein sequence ID" value="SFH29850.1"/>
    <property type="molecule type" value="Genomic_DNA"/>
</dbReference>
<evidence type="ECO:0000256" key="1">
    <source>
        <dbReference type="SAM" id="MobiDB-lite"/>
    </source>
</evidence>
<organism evidence="4 5">
    <name type="scientific">Actinopolymorpha cephalotaxi</name>
    <dbReference type="NCBI Taxonomy" id="504797"/>
    <lineage>
        <taxon>Bacteria</taxon>
        <taxon>Bacillati</taxon>
        <taxon>Actinomycetota</taxon>
        <taxon>Actinomycetes</taxon>
        <taxon>Propionibacteriales</taxon>
        <taxon>Actinopolymorphaceae</taxon>
        <taxon>Actinopolymorpha</taxon>
    </lineage>
</organism>
<feature type="compositionally biased region" description="Gly residues" evidence="1">
    <location>
        <begin position="122"/>
        <end position="138"/>
    </location>
</feature>
<reference evidence="3 6" key="2">
    <citation type="submission" date="2020-07" db="EMBL/GenBank/DDBJ databases">
        <title>Sequencing the genomes of 1000 actinobacteria strains.</title>
        <authorList>
            <person name="Klenk H.-P."/>
        </authorList>
    </citation>
    <scope>NUCLEOTIDE SEQUENCE [LARGE SCALE GENOMIC DNA]</scope>
    <source>
        <strain evidence="3 6">DSM 45117</strain>
    </source>
</reference>
<keyword evidence="2" id="KW-0812">Transmembrane</keyword>
<protein>
    <submittedName>
        <fullName evidence="4">Uncharacterized protein</fullName>
    </submittedName>
</protein>
<evidence type="ECO:0000256" key="2">
    <source>
        <dbReference type="SAM" id="Phobius"/>
    </source>
</evidence>
<name>A0A1I2YWK4_9ACTN</name>
<reference evidence="4 5" key="1">
    <citation type="submission" date="2016-10" db="EMBL/GenBank/DDBJ databases">
        <authorList>
            <person name="de Groot N.N."/>
        </authorList>
    </citation>
    <scope>NUCLEOTIDE SEQUENCE [LARGE SCALE GENOMIC DNA]</scope>
    <source>
        <strain evidence="4 5">CPCC 202808</strain>
    </source>
</reference>
<evidence type="ECO:0000313" key="5">
    <source>
        <dbReference type="Proteomes" id="UP000199052"/>
    </source>
</evidence>
<feature type="transmembrane region" description="Helical" evidence="2">
    <location>
        <begin position="67"/>
        <end position="83"/>
    </location>
</feature>
<feature type="transmembrane region" description="Helical" evidence="2">
    <location>
        <begin position="37"/>
        <end position="55"/>
    </location>
</feature>
<feature type="region of interest" description="Disordered" evidence="1">
    <location>
        <begin position="118"/>
        <end position="150"/>
    </location>
</feature>
<dbReference type="Proteomes" id="UP000533017">
    <property type="component" value="Unassembled WGS sequence"/>
</dbReference>
<feature type="transmembrane region" description="Helical" evidence="2">
    <location>
        <begin position="95"/>
        <end position="113"/>
    </location>
</feature>
<evidence type="ECO:0000313" key="4">
    <source>
        <dbReference type="EMBL" id="SFH29850.1"/>
    </source>
</evidence>
<evidence type="ECO:0000313" key="6">
    <source>
        <dbReference type="Proteomes" id="UP000533017"/>
    </source>
</evidence>